<evidence type="ECO:0000313" key="6">
    <source>
        <dbReference type="Proteomes" id="UP001165962"/>
    </source>
</evidence>
<reference evidence="5" key="1">
    <citation type="submission" date="2020-03" db="EMBL/GenBank/DDBJ databases">
        <title>Draft sequencing of Paenibacilllus sp. S3N08.</title>
        <authorList>
            <person name="Kim D.-U."/>
        </authorList>
    </citation>
    <scope>NUCLEOTIDE SEQUENCE</scope>
    <source>
        <strain evidence="5">S3N08</strain>
    </source>
</reference>
<evidence type="ECO:0000313" key="5">
    <source>
        <dbReference type="EMBL" id="NHN31841.1"/>
    </source>
</evidence>
<dbReference type="PANTHER" id="PTHR42939:SF1">
    <property type="entry name" value="ABC TRANSPORTER ATP-BINDING PROTEIN ALBC-RELATED"/>
    <property type="match status" value="1"/>
</dbReference>
<dbReference type="EMBL" id="JAAOIW010000006">
    <property type="protein sequence ID" value="NHN31841.1"/>
    <property type="molecule type" value="Genomic_DNA"/>
</dbReference>
<dbReference type="SUPFAM" id="SSF52540">
    <property type="entry name" value="P-loop containing nucleoside triphosphate hydrolases"/>
    <property type="match status" value="1"/>
</dbReference>
<evidence type="ECO:0000256" key="2">
    <source>
        <dbReference type="ARBA" id="ARBA00022741"/>
    </source>
</evidence>
<gene>
    <name evidence="5" type="ORF">G9U52_18555</name>
</gene>
<evidence type="ECO:0000256" key="1">
    <source>
        <dbReference type="ARBA" id="ARBA00022448"/>
    </source>
</evidence>
<comment type="caution">
    <text evidence="5">The sequence shown here is derived from an EMBL/GenBank/DDBJ whole genome shotgun (WGS) entry which is preliminary data.</text>
</comment>
<sequence length="81" mass="9249">MYTQFDQQVFYQWLDRFQLPANRTLRSFSKGMKALLLIVLALSTQARLILLDEPINGLYYRDGGGGIGSYCVWRDGKNAGQ</sequence>
<dbReference type="InterPro" id="IPR027417">
    <property type="entry name" value="P-loop_NTPase"/>
</dbReference>
<keyword evidence="6" id="KW-1185">Reference proteome</keyword>
<name>A0ABX0JD48_9BACL</name>
<organism evidence="5 6">
    <name type="scientific">Paenibacillus agricola</name>
    <dbReference type="NCBI Taxonomy" id="2716264"/>
    <lineage>
        <taxon>Bacteria</taxon>
        <taxon>Bacillati</taxon>
        <taxon>Bacillota</taxon>
        <taxon>Bacilli</taxon>
        <taxon>Bacillales</taxon>
        <taxon>Paenibacillaceae</taxon>
        <taxon>Paenibacillus</taxon>
    </lineage>
</organism>
<dbReference type="Pfam" id="PF00005">
    <property type="entry name" value="ABC_tran"/>
    <property type="match status" value="1"/>
</dbReference>
<dbReference type="Proteomes" id="UP001165962">
    <property type="component" value="Unassembled WGS sequence"/>
</dbReference>
<evidence type="ECO:0000259" key="4">
    <source>
        <dbReference type="Pfam" id="PF00005"/>
    </source>
</evidence>
<dbReference type="InterPro" id="IPR003439">
    <property type="entry name" value="ABC_transporter-like_ATP-bd"/>
</dbReference>
<keyword evidence="3 5" id="KW-0067">ATP-binding</keyword>
<keyword evidence="1" id="KW-0813">Transport</keyword>
<dbReference type="GO" id="GO:0005524">
    <property type="term" value="F:ATP binding"/>
    <property type="evidence" value="ECO:0007669"/>
    <property type="project" value="UniProtKB-KW"/>
</dbReference>
<feature type="domain" description="ABC transporter" evidence="4">
    <location>
        <begin position="8"/>
        <end position="56"/>
    </location>
</feature>
<dbReference type="RefSeq" id="WP_166152126.1">
    <property type="nucleotide sequence ID" value="NZ_JAAOIW010000006.1"/>
</dbReference>
<dbReference type="Gene3D" id="3.40.50.300">
    <property type="entry name" value="P-loop containing nucleotide triphosphate hydrolases"/>
    <property type="match status" value="1"/>
</dbReference>
<evidence type="ECO:0000256" key="3">
    <source>
        <dbReference type="ARBA" id="ARBA00022840"/>
    </source>
</evidence>
<keyword evidence="2" id="KW-0547">Nucleotide-binding</keyword>
<accession>A0ABX0JD48</accession>
<dbReference type="PANTHER" id="PTHR42939">
    <property type="entry name" value="ABC TRANSPORTER ATP-BINDING PROTEIN ALBC-RELATED"/>
    <property type="match status" value="1"/>
</dbReference>
<protein>
    <submittedName>
        <fullName evidence="5">ATP-binding cassette domain-containing protein</fullName>
    </submittedName>
</protein>
<proteinExistence type="predicted"/>
<dbReference type="InterPro" id="IPR051782">
    <property type="entry name" value="ABC_Transporter_VariousFunc"/>
</dbReference>